<comment type="subcellular location">
    <subcellularLocation>
        <location evidence="1">Cell membrane</location>
        <topology evidence="1">Multi-pass membrane protein</topology>
    </subcellularLocation>
</comment>
<feature type="transmembrane region" description="Helical" evidence="7">
    <location>
        <begin position="180"/>
        <end position="198"/>
    </location>
</feature>
<evidence type="ECO:0000256" key="6">
    <source>
        <dbReference type="ARBA" id="ARBA00023136"/>
    </source>
</evidence>
<evidence type="ECO:0000313" key="9">
    <source>
        <dbReference type="EMBL" id="NYI40659.1"/>
    </source>
</evidence>
<dbReference type="InterPro" id="IPR032816">
    <property type="entry name" value="VTT_dom"/>
</dbReference>
<accession>A0A7Y9Z896</accession>
<dbReference type="PANTHER" id="PTHR42709:SF6">
    <property type="entry name" value="UNDECAPRENYL PHOSPHATE TRANSPORTER A"/>
    <property type="match status" value="1"/>
</dbReference>
<reference evidence="9 10" key="1">
    <citation type="submission" date="2020-07" db="EMBL/GenBank/DDBJ databases">
        <title>Sequencing the genomes of 1000 actinobacteria strains.</title>
        <authorList>
            <person name="Klenk H.-P."/>
        </authorList>
    </citation>
    <scope>NUCLEOTIDE SEQUENCE [LARGE SCALE GENOMIC DNA]</scope>
    <source>
        <strain evidence="9 10">DSM 19970</strain>
    </source>
</reference>
<dbReference type="InterPro" id="IPR051311">
    <property type="entry name" value="DedA_domain"/>
</dbReference>
<feature type="transmembrane region" description="Helical" evidence="7">
    <location>
        <begin position="66"/>
        <end position="87"/>
    </location>
</feature>
<evidence type="ECO:0000256" key="4">
    <source>
        <dbReference type="ARBA" id="ARBA00022692"/>
    </source>
</evidence>
<comment type="caution">
    <text evidence="9">The sequence shown here is derived from an EMBL/GenBank/DDBJ whole genome shotgun (WGS) entry which is preliminary data.</text>
</comment>
<keyword evidence="6 7" id="KW-0472">Membrane</keyword>
<keyword evidence="5 7" id="KW-1133">Transmembrane helix</keyword>
<sequence length="228" mass="24583">MNTFWDWVVHLSANLNSGILSLVESIWLYPSVFAVALFDAIIPIFPSESVVIGSASAWQSVGHPNLVFLFIVAAAGAWCGDQTAYLIGTRLDVRSIKFFRRPKVLAALDWAERSLEHRGALYIIAARFIPMGRVAVNLTAGALRYPHRRFMAVDAVATSIWAAWGILIGTVAASLLGNNLLLSIAVGVTGGVLLGLAVEKVMALFGLTAPEMPDLAGEIEHREEPASE</sequence>
<dbReference type="AlphaFoldDB" id="A0A7Y9Z896"/>
<dbReference type="RefSeq" id="WP_062074568.1">
    <property type="nucleotide sequence ID" value="NZ_BBRC01000003.1"/>
</dbReference>
<keyword evidence="4 7" id="KW-0812">Transmembrane</keyword>
<evidence type="ECO:0000256" key="2">
    <source>
        <dbReference type="ARBA" id="ARBA00010792"/>
    </source>
</evidence>
<dbReference type="Pfam" id="PF09335">
    <property type="entry name" value="VTT_dom"/>
    <property type="match status" value="1"/>
</dbReference>
<proteinExistence type="inferred from homology"/>
<organism evidence="9 10">
    <name type="scientific">Demequina lutea</name>
    <dbReference type="NCBI Taxonomy" id="431489"/>
    <lineage>
        <taxon>Bacteria</taxon>
        <taxon>Bacillati</taxon>
        <taxon>Actinomycetota</taxon>
        <taxon>Actinomycetes</taxon>
        <taxon>Micrococcales</taxon>
        <taxon>Demequinaceae</taxon>
        <taxon>Demequina</taxon>
    </lineage>
</organism>
<keyword evidence="10" id="KW-1185">Reference proteome</keyword>
<comment type="similarity">
    <text evidence="2">Belongs to the DedA family.</text>
</comment>
<dbReference type="GO" id="GO:0005886">
    <property type="term" value="C:plasma membrane"/>
    <property type="evidence" value="ECO:0007669"/>
    <property type="project" value="UniProtKB-SubCell"/>
</dbReference>
<keyword evidence="3" id="KW-1003">Cell membrane</keyword>
<protein>
    <submittedName>
        <fullName evidence="9">Membrane protein DedA with SNARE-associated domain</fullName>
    </submittedName>
</protein>
<dbReference type="Proteomes" id="UP000547973">
    <property type="component" value="Unassembled WGS sequence"/>
</dbReference>
<evidence type="ECO:0000259" key="8">
    <source>
        <dbReference type="Pfam" id="PF09335"/>
    </source>
</evidence>
<evidence type="ECO:0000256" key="1">
    <source>
        <dbReference type="ARBA" id="ARBA00004651"/>
    </source>
</evidence>
<gene>
    <name evidence="9" type="ORF">BKA03_000778</name>
</gene>
<evidence type="ECO:0000256" key="7">
    <source>
        <dbReference type="SAM" id="Phobius"/>
    </source>
</evidence>
<dbReference type="OrthoDB" id="162303at2"/>
<evidence type="ECO:0000313" key="10">
    <source>
        <dbReference type="Proteomes" id="UP000547973"/>
    </source>
</evidence>
<evidence type="ECO:0000256" key="3">
    <source>
        <dbReference type="ARBA" id="ARBA00022475"/>
    </source>
</evidence>
<evidence type="ECO:0000256" key="5">
    <source>
        <dbReference type="ARBA" id="ARBA00022989"/>
    </source>
</evidence>
<feature type="transmembrane region" description="Helical" evidence="7">
    <location>
        <begin position="155"/>
        <end position="174"/>
    </location>
</feature>
<name>A0A7Y9Z896_9MICO</name>
<feature type="domain" description="VTT" evidence="8">
    <location>
        <begin position="45"/>
        <end position="169"/>
    </location>
</feature>
<dbReference type="EMBL" id="JACBZO010000001">
    <property type="protein sequence ID" value="NYI40659.1"/>
    <property type="molecule type" value="Genomic_DNA"/>
</dbReference>
<dbReference type="PANTHER" id="PTHR42709">
    <property type="entry name" value="ALKALINE PHOSPHATASE LIKE PROTEIN"/>
    <property type="match status" value="1"/>
</dbReference>